<dbReference type="OrthoDB" id="5987799at2759"/>
<dbReference type="SUPFAM" id="SSF50353">
    <property type="entry name" value="Cytokine"/>
    <property type="match status" value="1"/>
</dbReference>
<dbReference type="InterPro" id="IPR002209">
    <property type="entry name" value="Fibroblast_GF_fam"/>
</dbReference>
<accession>A0A3M6TZK5</accession>
<dbReference type="PANTHER" id="PTHR11486">
    <property type="entry name" value="FIBROBLAST GROWTH FACTOR"/>
    <property type="match status" value="1"/>
</dbReference>
<dbReference type="InterPro" id="IPR008996">
    <property type="entry name" value="IL1/FGF"/>
</dbReference>
<sequence>MARRLLSALVLSVLWLSPCIAKPTRKSSSSATNALENSGINPGDVVNNVQNVVRIHTYKRLYSRNSAKFVRIHRDKVDGIGNKHDPIVTMKLESMGSHGQVILKSYDGSVCICLDRSGSVVTRPSHQVKTDLGCIFHQEHTSKGYTRYRSKLNKRWYLAITRDGRTKSAKKVRSSQRSVQFIEYTI</sequence>
<reference evidence="3 4" key="1">
    <citation type="journal article" date="2018" name="Sci. Rep.">
        <title>Comparative analysis of the Pocillopora damicornis genome highlights role of immune system in coral evolution.</title>
        <authorList>
            <person name="Cunning R."/>
            <person name="Bay R.A."/>
            <person name="Gillette P."/>
            <person name="Baker A.C."/>
            <person name="Traylor-Knowles N."/>
        </authorList>
    </citation>
    <scope>NUCLEOTIDE SEQUENCE [LARGE SCALE GENOMIC DNA]</scope>
    <source>
        <strain evidence="3">RSMAS</strain>
        <tissue evidence="3">Whole animal</tissue>
    </source>
</reference>
<evidence type="ECO:0000256" key="1">
    <source>
        <dbReference type="ARBA" id="ARBA00007936"/>
    </source>
</evidence>
<evidence type="ECO:0008006" key="5">
    <source>
        <dbReference type="Google" id="ProtNLM"/>
    </source>
</evidence>
<feature type="chain" id="PRO_5018038076" description="Fibroblast growth factor" evidence="2">
    <location>
        <begin position="22"/>
        <end position="186"/>
    </location>
</feature>
<dbReference type="AlphaFoldDB" id="A0A3M6TZK5"/>
<dbReference type="SMART" id="SM00442">
    <property type="entry name" value="FGF"/>
    <property type="match status" value="1"/>
</dbReference>
<dbReference type="Pfam" id="PF00167">
    <property type="entry name" value="FGF"/>
    <property type="match status" value="1"/>
</dbReference>
<organism evidence="3 4">
    <name type="scientific">Pocillopora damicornis</name>
    <name type="common">Cauliflower coral</name>
    <name type="synonym">Millepora damicornis</name>
    <dbReference type="NCBI Taxonomy" id="46731"/>
    <lineage>
        <taxon>Eukaryota</taxon>
        <taxon>Metazoa</taxon>
        <taxon>Cnidaria</taxon>
        <taxon>Anthozoa</taxon>
        <taxon>Hexacorallia</taxon>
        <taxon>Scleractinia</taxon>
        <taxon>Astrocoeniina</taxon>
        <taxon>Pocilloporidae</taxon>
        <taxon>Pocillopora</taxon>
    </lineage>
</organism>
<comment type="similarity">
    <text evidence="1">Belongs to the heparin-binding growth factors family.</text>
</comment>
<proteinExistence type="inferred from homology"/>
<dbReference type="CDD" id="cd23307">
    <property type="entry name" value="beta-trefoil_FGF8-like"/>
    <property type="match status" value="1"/>
</dbReference>
<dbReference type="GO" id="GO:0008083">
    <property type="term" value="F:growth factor activity"/>
    <property type="evidence" value="ECO:0007669"/>
    <property type="project" value="InterPro"/>
</dbReference>
<name>A0A3M6TZK5_POCDA</name>
<dbReference type="OMA" id="RWYLAIT"/>
<feature type="signal peptide" evidence="2">
    <location>
        <begin position="1"/>
        <end position="21"/>
    </location>
</feature>
<gene>
    <name evidence="3" type="ORF">pdam_00007632</name>
</gene>
<dbReference type="Gene3D" id="2.80.10.50">
    <property type="match status" value="1"/>
</dbReference>
<comment type="caution">
    <text evidence="3">The sequence shown here is derived from an EMBL/GenBank/DDBJ whole genome shotgun (WGS) entry which is preliminary data.</text>
</comment>
<dbReference type="Proteomes" id="UP000275408">
    <property type="component" value="Unassembled WGS sequence"/>
</dbReference>
<evidence type="ECO:0000313" key="3">
    <source>
        <dbReference type="EMBL" id="RMX46822.1"/>
    </source>
</evidence>
<keyword evidence="4" id="KW-1185">Reference proteome</keyword>
<dbReference type="STRING" id="46731.A0A3M6TZK5"/>
<keyword evidence="2" id="KW-0732">Signal</keyword>
<evidence type="ECO:0000256" key="2">
    <source>
        <dbReference type="SAM" id="SignalP"/>
    </source>
</evidence>
<dbReference type="EMBL" id="RCHS01002554">
    <property type="protein sequence ID" value="RMX46822.1"/>
    <property type="molecule type" value="Genomic_DNA"/>
</dbReference>
<protein>
    <recommendedName>
        <fullName evidence="5">Fibroblast growth factor</fullName>
    </recommendedName>
</protein>
<evidence type="ECO:0000313" key="4">
    <source>
        <dbReference type="Proteomes" id="UP000275408"/>
    </source>
</evidence>